<feature type="transmembrane region" description="Helical" evidence="1">
    <location>
        <begin position="33"/>
        <end position="57"/>
    </location>
</feature>
<evidence type="ECO:0000313" key="2">
    <source>
        <dbReference type="EMBL" id="SEA35791.1"/>
    </source>
</evidence>
<dbReference type="STRING" id="555874.SAMN04488065_2806"/>
<evidence type="ECO:0000256" key="1">
    <source>
        <dbReference type="SAM" id="Phobius"/>
    </source>
</evidence>
<evidence type="ECO:0000313" key="3">
    <source>
        <dbReference type="Proteomes" id="UP000236755"/>
    </source>
</evidence>
<dbReference type="Proteomes" id="UP000236755">
    <property type="component" value="Unassembled WGS sequence"/>
</dbReference>
<keyword evidence="1" id="KW-0472">Membrane</keyword>
<accession>A0A1H4AJ42</accession>
<feature type="transmembrane region" description="Helical" evidence="1">
    <location>
        <begin position="78"/>
        <end position="97"/>
    </location>
</feature>
<proteinExistence type="predicted"/>
<keyword evidence="3" id="KW-1185">Reference proteome</keyword>
<dbReference type="AlphaFoldDB" id="A0A1H4AJ42"/>
<dbReference type="OrthoDB" id="350153at2157"/>
<protein>
    <submittedName>
        <fullName evidence="2">Uncharacterized protein</fullName>
    </submittedName>
</protein>
<gene>
    <name evidence="2" type="ORF">SAMN04488065_2806</name>
</gene>
<keyword evidence="1" id="KW-0812">Transmembrane</keyword>
<name>A0A1H4AJ42_9EURY</name>
<dbReference type="RefSeq" id="WP_143025278.1">
    <property type="nucleotide sequence ID" value="NZ_FNQT01000006.1"/>
</dbReference>
<organism evidence="2 3">
    <name type="scientific">Haloplanus vescus</name>
    <dbReference type="NCBI Taxonomy" id="555874"/>
    <lineage>
        <taxon>Archaea</taxon>
        <taxon>Methanobacteriati</taxon>
        <taxon>Methanobacteriota</taxon>
        <taxon>Stenosarchaea group</taxon>
        <taxon>Halobacteria</taxon>
        <taxon>Halobacteriales</taxon>
        <taxon>Haloferacaceae</taxon>
        <taxon>Haloplanus</taxon>
    </lineage>
</organism>
<keyword evidence="1" id="KW-1133">Transmembrane helix</keyword>
<dbReference type="EMBL" id="FNQT01000006">
    <property type="protein sequence ID" value="SEA35791.1"/>
    <property type="molecule type" value="Genomic_DNA"/>
</dbReference>
<feature type="transmembrane region" description="Helical" evidence="1">
    <location>
        <begin position="117"/>
        <end position="139"/>
    </location>
</feature>
<sequence>MSRNKWIVLAILSIGLITGISFSKFTQGTTYTANTFVALATVQGAFVGIVFSIFILASQVNATEFSPLTLENLSKSNTFLGLLTFYSVSILFDIYVIQAHGLGYTVPDIFFQYLPDSWNYTVGIAAGLASISLFSLVLARQLLVSLTSPETLLKRTSNKITEDNILKESGSKNKSTKLKPERTSLLTIERILSASDERDDEYTVQLSIFYMYKSINELLNAQEETLFNRDPIQPSDLNFDIILARWETCTTCGIDGPLDRMLHTFRIQRRLIEAFAESGQKEIAETQTSILTDILRHILTEEHFETDLLDEYKQLARKAMDTNSIGVLTKVESELVNIPQILLNIDGGLQSSQREVISTSISLGFEIVYESVSSELISSSDSRILAREVFHQTNQSLIDVIHQLETQDDSSGIKQNLLNDIYRNLTEIASKTVEYDQIIFQRLTIGVSEIALELGKDAAKLASDLQSSCQDTEKLGDEIQNIAGEISSGEIKTREFTVFSHTDAEMREFIEALRESAS</sequence>
<reference evidence="2 3" key="1">
    <citation type="submission" date="2016-10" db="EMBL/GenBank/DDBJ databases">
        <authorList>
            <person name="de Groot N.N."/>
        </authorList>
    </citation>
    <scope>NUCLEOTIDE SEQUENCE [LARGE SCALE GENOMIC DNA]</scope>
    <source>
        <strain evidence="2 3">CGMCC 1.8712</strain>
    </source>
</reference>